<evidence type="ECO:0000313" key="4">
    <source>
        <dbReference type="Proteomes" id="UP000525923"/>
    </source>
</evidence>
<feature type="signal peptide" evidence="1">
    <location>
        <begin position="1"/>
        <end position="20"/>
    </location>
</feature>
<organism evidence="3 4">
    <name type="scientific">Planococcus koreensis</name>
    <dbReference type="NCBI Taxonomy" id="112331"/>
    <lineage>
        <taxon>Bacteria</taxon>
        <taxon>Bacillati</taxon>
        <taxon>Bacillota</taxon>
        <taxon>Bacilli</taxon>
        <taxon>Bacillales</taxon>
        <taxon>Caryophanaceae</taxon>
        <taxon>Planococcus</taxon>
    </lineage>
</organism>
<accession>A0A7W8CST7</accession>
<dbReference type="InterPro" id="IPR020481">
    <property type="entry name" value="Intracell_prot_inh_BsuPI"/>
</dbReference>
<dbReference type="InterPro" id="IPR038144">
    <property type="entry name" value="IPI"/>
</dbReference>
<keyword evidence="4" id="KW-1185">Reference proteome</keyword>
<dbReference type="Pfam" id="PF12690">
    <property type="entry name" value="BsuPI"/>
    <property type="match status" value="1"/>
</dbReference>
<dbReference type="RefSeq" id="WP_135503019.1">
    <property type="nucleotide sequence ID" value="NZ_CP181055.1"/>
</dbReference>
<evidence type="ECO:0000313" key="3">
    <source>
        <dbReference type="EMBL" id="MBB5179853.1"/>
    </source>
</evidence>
<proteinExistence type="predicted"/>
<dbReference type="AlphaFoldDB" id="A0A7W8CST7"/>
<protein>
    <recommendedName>
        <fullName evidence="2">Intracellular proteinase inhibitor BsuPI domain-containing protein</fullName>
    </recommendedName>
</protein>
<name>A0A7W8CST7_9BACL</name>
<comment type="caution">
    <text evidence="3">The sequence shown here is derived from an EMBL/GenBank/DDBJ whole genome shotgun (WGS) entry which is preliminary data.</text>
</comment>
<dbReference type="Gene3D" id="2.60.40.2360">
    <property type="entry name" value="Intracellular proteinase inhibitor BsuPI"/>
    <property type="match status" value="1"/>
</dbReference>
<feature type="domain" description="Intracellular proteinase inhibitor BsuPI" evidence="2">
    <location>
        <begin position="47"/>
        <end position="133"/>
    </location>
</feature>
<reference evidence="3 4" key="1">
    <citation type="submission" date="2020-08" db="EMBL/GenBank/DDBJ databases">
        <title>Genomic Encyclopedia of Type Strains, Phase IV (KMG-IV): sequencing the most valuable type-strain genomes for metagenomic binning, comparative biology and taxonomic classification.</title>
        <authorList>
            <person name="Goeker M."/>
        </authorList>
    </citation>
    <scope>NUCLEOTIDE SEQUENCE [LARGE SCALE GENOMIC DNA]</scope>
    <source>
        <strain evidence="3 4">DSM 15895</strain>
    </source>
</reference>
<dbReference type="Proteomes" id="UP000525923">
    <property type="component" value="Unassembled WGS sequence"/>
</dbReference>
<evidence type="ECO:0000259" key="2">
    <source>
        <dbReference type="Pfam" id="PF12690"/>
    </source>
</evidence>
<evidence type="ECO:0000256" key="1">
    <source>
        <dbReference type="SAM" id="SignalP"/>
    </source>
</evidence>
<sequence length="147" mass="16036">MRTWTILLLAVLALLLGACGTPEEGTNGEKSEGGNEGEMAATLVKSDLGYRYTLKNGTNEAVTFNFTSSQRFDFALYNEADEQVFLHSSVSAYAQVLGEETAPAGGELVYELEVPPLELEPGTYKIEAWFTPQQGPAYPAENEYVVE</sequence>
<dbReference type="OrthoDB" id="2453194at2"/>
<feature type="chain" id="PRO_5039388157" description="Intracellular proteinase inhibitor BsuPI domain-containing protein" evidence="1">
    <location>
        <begin position="21"/>
        <end position="147"/>
    </location>
</feature>
<gene>
    <name evidence="3" type="ORF">HNQ44_001277</name>
</gene>
<keyword evidence="1" id="KW-0732">Signal</keyword>
<dbReference type="EMBL" id="JACHHE010000003">
    <property type="protein sequence ID" value="MBB5179853.1"/>
    <property type="molecule type" value="Genomic_DNA"/>
</dbReference>
<dbReference type="PROSITE" id="PS51257">
    <property type="entry name" value="PROKAR_LIPOPROTEIN"/>
    <property type="match status" value="1"/>
</dbReference>